<dbReference type="PANTHER" id="PTHR43046">
    <property type="entry name" value="GDP-MANNOSE MANNOSYL HYDROLASE"/>
    <property type="match status" value="1"/>
</dbReference>
<dbReference type="CDD" id="cd04685">
    <property type="entry name" value="NUDIX_Hydrolase"/>
    <property type="match status" value="1"/>
</dbReference>
<dbReference type="Pfam" id="PF00293">
    <property type="entry name" value="NUDIX"/>
    <property type="match status" value="1"/>
</dbReference>
<dbReference type="PROSITE" id="PS00893">
    <property type="entry name" value="NUDIX_BOX"/>
    <property type="match status" value="1"/>
</dbReference>
<comment type="similarity">
    <text evidence="2 5">Belongs to the Nudix hydrolase family.</text>
</comment>
<keyword evidence="4" id="KW-0460">Magnesium</keyword>
<dbReference type="PRINTS" id="PR00502">
    <property type="entry name" value="NUDIXFAMILY"/>
</dbReference>
<keyword evidence="8" id="KW-1185">Reference proteome</keyword>
<evidence type="ECO:0000256" key="2">
    <source>
        <dbReference type="ARBA" id="ARBA00005582"/>
    </source>
</evidence>
<dbReference type="InterPro" id="IPR000086">
    <property type="entry name" value="NUDIX_hydrolase_dom"/>
</dbReference>
<dbReference type="EMBL" id="WUEK01000008">
    <property type="protein sequence ID" value="MXG90772.1"/>
    <property type="molecule type" value="Genomic_DNA"/>
</dbReference>
<dbReference type="Proteomes" id="UP000473325">
    <property type="component" value="Unassembled WGS sequence"/>
</dbReference>
<evidence type="ECO:0000256" key="4">
    <source>
        <dbReference type="ARBA" id="ARBA00022842"/>
    </source>
</evidence>
<gene>
    <name evidence="7" type="ORF">GRQ65_14580</name>
</gene>
<dbReference type="SUPFAM" id="SSF55811">
    <property type="entry name" value="Nudix"/>
    <property type="match status" value="1"/>
</dbReference>
<dbReference type="RefSeq" id="WP_160878683.1">
    <property type="nucleotide sequence ID" value="NZ_WUEK01000008.1"/>
</dbReference>
<evidence type="ECO:0000256" key="3">
    <source>
        <dbReference type="ARBA" id="ARBA00022801"/>
    </source>
</evidence>
<dbReference type="GO" id="GO:0016787">
    <property type="term" value="F:hydrolase activity"/>
    <property type="evidence" value="ECO:0007669"/>
    <property type="project" value="UniProtKB-KW"/>
</dbReference>
<dbReference type="AlphaFoldDB" id="A0A6L7F283"/>
<dbReference type="InterPro" id="IPR015797">
    <property type="entry name" value="NUDIX_hydrolase-like_dom_sf"/>
</dbReference>
<comment type="caution">
    <text evidence="7">The sequence shown here is derived from an EMBL/GenBank/DDBJ whole genome shotgun (WGS) entry which is preliminary data.</text>
</comment>
<evidence type="ECO:0000256" key="1">
    <source>
        <dbReference type="ARBA" id="ARBA00001946"/>
    </source>
</evidence>
<dbReference type="PROSITE" id="PS51462">
    <property type="entry name" value="NUDIX"/>
    <property type="match status" value="1"/>
</dbReference>
<proteinExistence type="inferred from homology"/>
<organism evidence="7 8">
    <name type="scientific">Nocardioides flavescens</name>
    <dbReference type="NCBI Taxonomy" id="2691959"/>
    <lineage>
        <taxon>Bacteria</taxon>
        <taxon>Bacillati</taxon>
        <taxon>Actinomycetota</taxon>
        <taxon>Actinomycetes</taxon>
        <taxon>Propionibacteriales</taxon>
        <taxon>Nocardioidaceae</taxon>
        <taxon>Nocardioides</taxon>
    </lineage>
</organism>
<name>A0A6L7F283_9ACTN</name>
<keyword evidence="3 5" id="KW-0378">Hydrolase</keyword>
<reference evidence="7 8" key="1">
    <citation type="submission" date="2019-12" db="EMBL/GenBank/DDBJ databases">
        <authorList>
            <person name="Kun Z."/>
        </authorList>
    </citation>
    <scope>NUCLEOTIDE SEQUENCE [LARGE SCALE GENOMIC DNA]</scope>
    <source>
        <strain evidence="7 8">YIM 123512</strain>
    </source>
</reference>
<evidence type="ECO:0000313" key="8">
    <source>
        <dbReference type="Proteomes" id="UP000473325"/>
    </source>
</evidence>
<dbReference type="PANTHER" id="PTHR43046:SF12">
    <property type="entry name" value="GDP-MANNOSE MANNOSYL HYDROLASE"/>
    <property type="match status" value="1"/>
</dbReference>
<dbReference type="InterPro" id="IPR020084">
    <property type="entry name" value="NUDIX_hydrolase_CS"/>
</dbReference>
<accession>A0A6L7F283</accession>
<sequence>MPPTRRTAARVVPVSPDGAVLLLQERDPAHPDAPYWSSIGGGVDPGETLLEAAVRELREETGIVVTAAQLVGPLGSFEHAYSFAGRDFLSDNTCFAVAMSREVSVSFDGLVPEEVGNVLGSRWWLLDELETAQRSGEVVGPSPQTTEMMRRAIAAVTHT</sequence>
<evidence type="ECO:0000313" key="7">
    <source>
        <dbReference type="EMBL" id="MXG90772.1"/>
    </source>
</evidence>
<dbReference type="Gene3D" id="3.90.79.10">
    <property type="entry name" value="Nucleoside Triphosphate Pyrophosphohydrolase"/>
    <property type="match status" value="1"/>
</dbReference>
<comment type="cofactor">
    <cofactor evidence="1">
        <name>Mg(2+)</name>
        <dbReference type="ChEBI" id="CHEBI:18420"/>
    </cofactor>
</comment>
<evidence type="ECO:0000256" key="5">
    <source>
        <dbReference type="RuleBase" id="RU003476"/>
    </source>
</evidence>
<dbReference type="InterPro" id="IPR020476">
    <property type="entry name" value="Nudix_hydrolase"/>
</dbReference>
<evidence type="ECO:0000259" key="6">
    <source>
        <dbReference type="PROSITE" id="PS51462"/>
    </source>
</evidence>
<feature type="domain" description="Nudix hydrolase" evidence="6">
    <location>
        <begin position="4"/>
        <end position="146"/>
    </location>
</feature>
<protein>
    <submittedName>
        <fullName evidence="7">NUDIX domain-containing protein</fullName>
    </submittedName>
</protein>